<dbReference type="InterPro" id="IPR013783">
    <property type="entry name" value="Ig-like_fold"/>
</dbReference>
<dbReference type="InterPro" id="IPR040878">
    <property type="entry name" value="IL-40-like_Ig"/>
</dbReference>
<dbReference type="OMA" id="HEIHYAT"/>
<evidence type="ECO:0000313" key="5">
    <source>
        <dbReference type="Ensembl" id="ENSMLUP00000008618.2"/>
    </source>
</evidence>
<accession>G1PDQ9</accession>
<evidence type="ECO:0000256" key="3">
    <source>
        <dbReference type="SAM" id="Phobius"/>
    </source>
</evidence>
<dbReference type="InterPro" id="IPR036179">
    <property type="entry name" value="Ig-like_dom_sf"/>
</dbReference>
<keyword evidence="2" id="KW-0325">Glycoprotein</keyword>
<reference evidence="5" key="2">
    <citation type="submission" date="2025-08" db="UniProtKB">
        <authorList>
            <consortium name="Ensembl"/>
        </authorList>
    </citation>
    <scope>IDENTIFICATION</scope>
</reference>
<dbReference type="STRING" id="59463.ENSMLUP00000008618"/>
<keyword evidence="3" id="KW-1133">Transmembrane helix</keyword>
<keyword evidence="3" id="KW-0472">Membrane</keyword>
<dbReference type="Pfam" id="PF17736">
    <property type="entry name" value="Ig_C17orf99"/>
    <property type="match status" value="1"/>
</dbReference>
<keyword evidence="3" id="KW-0812">Transmembrane</keyword>
<evidence type="ECO:0000256" key="1">
    <source>
        <dbReference type="ARBA" id="ARBA00022729"/>
    </source>
</evidence>
<dbReference type="EMBL" id="AAPE02024653">
    <property type="status" value="NOT_ANNOTATED_CDS"/>
    <property type="molecule type" value="Genomic_DNA"/>
</dbReference>
<dbReference type="Gene3D" id="2.60.40.10">
    <property type="entry name" value="Immunoglobulins"/>
    <property type="match status" value="1"/>
</dbReference>
<dbReference type="InterPro" id="IPR007110">
    <property type="entry name" value="Ig-like_dom"/>
</dbReference>
<dbReference type="Ensembl" id="ENSMLUT00000009454.2">
    <property type="protein sequence ID" value="ENSMLUP00000008618.2"/>
    <property type="gene ID" value="ENSMLUG00000009455.2"/>
</dbReference>
<organism evidence="5 6">
    <name type="scientific">Myotis lucifugus</name>
    <name type="common">Little brown bat</name>
    <dbReference type="NCBI Taxonomy" id="59463"/>
    <lineage>
        <taxon>Eukaryota</taxon>
        <taxon>Metazoa</taxon>
        <taxon>Chordata</taxon>
        <taxon>Craniata</taxon>
        <taxon>Vertebrata</taxon>
        <taxon>Euteleostomi</taxon>
        <taxon>Mammalia</taxon>
        <taxon>Eutheria</taxon>
        <taxon>Laurasiatheria</taxon>
        <taxon>Chiroptera</taxon>
        <taxon>Yangochiroptera</taxon>
        <taxon>Vespertilionidae</taxon>
        <taxon>Myotis</taxon>
    </lineage>
</organism>
<gene>
    <name evidence="5" type="primary">MILR1</name>
</gene>
<dbReference type="eggNOG" id="ENOG502S5BW">
    <property type="taxonomic scope" value="Eukaryota"/>
</dbReference>
<protein>
    <submittedName>
        <fullName evidence="5">Mast cell immunoglobulin like receptor 1</fullName>
    </submittedName>
</protein>
<dbReference type="PROSITE" id="PS50835">
    <property type="entry name" value="IG_LIKE"/>
    <property type="match status" value="1"/>
</dbReference>
<keyword evidence="6" id="KW-1185">Reference proteome</keyword>
<dbReference type="HOGENOM" id="CLU_069833_0_0_1"/>
<name>G1PDQ9_MYOLU</name>
<evidence type="ECO:0000259" key="4">
    <source>
        <dbReference type="PROSITE" id="PS50835"/>
    </source>
</evidence>
<dbReference type="InParanoid" id="G1PDQ9"/>
<dbReference type="AlphaFoldDB" id="G1PDQ9"/>
<proteinExistence type="predicted"/>
<evidence type="ECO:0000256" key="2">
    <source>
        <dbReference type="ARBA" id="ARBA00023180"/>
    </source>
</evidence>
<dbReference type="Proteomes" id="UP000001074">
    <property type="component" value="Unassembled WGS sequence"/>
</dbReference>
<reference evidence="5" key="3">
    <citation type="submission" date="2025-09" db="UniProtKB">
        <authorList>
            <consortium name="Ensembl"/>
        </authorList>
    </citation>
    <scope>IDENTIFICATION</scope>
</reference>
<feature type="domain" description="Ig-like" evidence="4">
    <location>
        <begin position="45"/>
        <end position="127"/>
    </location>
</feature>
<feature type="transmembrane region" description="Helical" evidence="3">
    <location>
        <begin position="239"/>
        <end position="258"/>
    </location>
</feature>
<reference evidence="5 6" key="1">
    <citation type="journal article" date="2011" name="Nature">
        <title>A high-resolution map of human evolutionary constraint using 29 mammals.</title>
        <authorList>
            <person name="Lindblad-Toh K."/>
            <person name="Garber M."/>
            <person name="Zuk O."/>
            <person name="Lin M.F."/>
            <person name="Parker B.J."/>
            <person name="Washietl S."/>
            <person name="Kheradpour P."/>
            <person name="Ernst J."/>
            <person name="Jordan G."/>
            <person name="Mauceli E."/>
            <person name="Ward L.D."/>
            <person name="Lowe C.B."/>
            <person name="Holloway A.K."/>
            <person name="Clamp M."/>
            <person name="Gnerre S."/>
            <person name="Alfoldi J."/>
            <person name="Beal K."/>
            <person name="Chang J."/>
            <person name="Clawson H."/>
            <person name="Cuff J."/>
            <person name="Di Palma F."/>
            <person name="Fitzgerald S."/>
            <person name="Flicek P."/>
            <person name="Guttman M."/>
            <person name="Hubisz M.J."/>
            <person name="Jaffe D.B."/>
            <person name="Jungreis I."/>
            <person name="Kent W.J."/>
            <person name="Kostka D."/>
            <person name="Lara M."/>
            <person name="Martins A.L."/>
            <person name="Massingham T."/>
            <person name="Moltke I."/>
            <person name="Raney B.J."/>
            <person name="Rasmussen M.D."/>
            <person name="Robinson J."/>
            <person name="Stark A."/>
            <person name="Vilella A.J."/>
            <person name="Wen J."/>
            <person name="Xie X."/>
            <person name="Zody M.C."/>
            <person name="Baldwin J."/>
            <person name="Bloom T."/>
            <person name="Chin C.W."/>
            <person name="Heiman D."/>
            <person name="Nicol R."/>
            <person name="Nusbaum C."/>
            <person name="Young S."/>
            <person name="Wilkinson J."/>
            <person name="Worley K.C."/>
            <person name="Kovar C.L."/>
            <person name="Muzny D.M."/>
            <person name="Gibbs R.A."/>
            <person name="Cree A."/>
            <person name="Dihn H.H."/>
            <person name="Fowler G."/>
            <person name="Jhangiani S."/>
            <person name="Joshi V."/>
            <person name="Lee S."/>
            <person name="Lewis L.R."/>
            <person name="Nazareth L.V."/>
            <person name="Okwuonu G."/>
            <person name="Santibanez J."/>
            <person name="Warren W.C."/>
            <person name="Mardis E.R."/>
            <person name="Weinstock G.M."/>
            <person name="Wilson R.K."/>
            <person name="Delehaunty K."/>
            <person name="Dooling D."/>
            <person name="Fronik C."/>
            <person name="Fulton L."/>
            <person name="Fulton B."/>
            <person name="Graves T."/>
            <person name="Minx P."/>
            <person name="Sodergren E."/>
            <person name="Birney E."/>
            <person name="Margulies E.H."/>
            <person name="Herrero J."/>
            <person name="Green E.D."/>
            <person name="Haussler D."/>
            <person name="Siepel A."/>
            <person name="Goldman N."/>
            <person name="Pollard K.S."/>
            <person name="Pedersen J.S."/>
            <person name="Lander E.S."/>
            <person name="Kellis M."/>
        </authorList>
    </citation>
    <scope>NUCLEOTIDE SEQUENCE [LARGE SCALE GENOMIC DNA]</scope>
</reference>
<sequence>MASSSVSFGRIRSHMNRLGHFSSVTSKTLKAELDCETMKKNKPLPEFISPRLQSKTNIVRKGQKVSLNCSHQNKSLQITYSLFRDKDYMGTQDSKGKPVIFNLSISEARDSGPYQCKANISNCQTYSHKFNFTIVDPVTTPVLKIVQNQTNLYITLHCISFNGSLPINYTFFEKGIALSPVISKHVREPAEFNLTKSNTGEGKEYHCEAKNSLPDNARYSDPVTMPSTSGDSCPLCLPLLLPLLLLMLIIILLLAFWIRQKYKARKAMRDKAPRDYGNTPIEVGIYANVHENQADTQPVPGLEPRQCVSTAQDETEHSHEIHYATPMFLEVIPESRKKKAHNDNKSGCVYAELSL</sequence>
<dbReference type="Pfam" id="PF13895">
    <property type="entry name" value="Ig_2"/>
    <property type="match status" value="1"/>
</dbReference>
<dbReference type="SUPFAM" id="SSF48726">
    <property type="entry name" value="Immunoglobulin"/>
    <property type="match status" value="1"/>
</dbReference>
<keyword evidence="1" id="KW-0732">Signal</keyword>
<dbReference type="GeneTree" id="ENSGT01050000244808"/>
<evidence type="ECO:0000313" key="6">
    <source>
        <dbReference type="Proteomes" id="UP000001074"/>
    </source>
</evidence>
<dbReference type="FunCoup" id="G1PDQ9">
    <property type="interactions" value="62"/>
</dbReference>